<evidence type="ECO:0000313" key="2">
    <source>
        <dbReference type="EMBL" id="GAX47346.1"/>
    </source>
</evidence>
<organism evidence="2 3">
    <name type="scientific">Pseudolactococcus reticulitermitis</name>
    <dbReference type="NCBI Taxonomy" id="2025039"/>
    <lineage>
        <taxon>Bacteria</taxon>
        <taxon>Bacillati</taxon>
        <taxon>Bacillota</taxon>
        <taxon>Bacilli</taxon>
        <taxon>Lactobacillales</taxon>
        <taxon>Streptococcaceae</taxon>
        <taxon>Pseudolactococcus</taxon>
    </lineage>
</organism>
<dbReference type="OrthoDB" id="2243827at2"/>
<feature type="domain" description="Fungal lipase-type" evidence="1">
    <location>
        <begin position="101"/>
        <end position="201"/>
    </location>
</feature>
<evidence type="ECO:0000313" key="3">
    <source>
        <dbReference type="Proteomes" id="UP000218689"/>
    </source>
</evidence>
<evidence type="ECO:0000259" key="1">
    <source>
        <dbReference type="Pfam" id="PF01764"/>
    </source>
</evidence>
<dbReference type="SUPFAM" id="SSF53474">
    <property type="entry name" value="alpha/beta-Hydrolases"/>
    <property type="match status" value="1"/>
</dbReference>
<dbReference type="Proteomes" id="UP000218689">
    <property type="component" value="Unassembled WGS sequence"/>
</dbReference>
<dbReference type="RefSeq" id="WP_094784400.1">
    <property type="nucleotide sequence ID" value="NZ_BEDT01000002.1"/>
</dbReference>
<dbReference type="InterPro" id="IPR002921">
    <property type="entry name" value="Fungal_lipase-type"/>
</dbReference>
<comment type="caution">
    <text evidence="2">The sequence shown here is derived from an EMBL/GenBank/DDBJ whole genome shotgun (WGS) entry which is preliminary data.</text>
</comment>
<dbReference type="InterPro" id="IPR029058">
    <property type="entry name" value="AB_hydrolase_fold"/>
</dbReference>
<dbReference type="AlphaFoldDB" id="A0A224X3P9"/>
<dbReference type="GO" id="GO:0006629">
    <property type="term" value="P:lipid metabolic process"/>
    <property type="evidence" value="ECO:0007669"/>
    <property type="project" value="InterPro"/>
</dbReference>
<protein>
    <recommendedName>
        <fullName evidence="1">Fungal lipase-type domain-containing protein</fullName>
    </recommendedName>
</protein>
<reference evidence="3" key="1">
    <citation type="submission" date="2017-08" db="EMBL/GenBank/DDBJ databases">
        <title>Draft genome sequence of Lactococcus sp. strain Rs-Y01, isolated from the gut of the lower termite Reticulitermes speratus.</title>
        <authorList>
            <person name="Ohkuma M."/>
            <person name="Yuki M."/>
        </authorList>
    </citation>
    <scope>NUCLEOTIDE SEQUENCE [LARGE SCALE GENOMIC DNA]</scope>
    <source>
        <strain evidence="3">Rs-Y01</strain>
    </source>
</reference>
<accession>A0A224X3P9</accession>
<dbReference type="Gene3D" id="3.40.50.1820">
    <property type="entry name" value="alpha/beta hydrolase"/>
    <property type="match status" value="1"/>
</dbReference>
<gene>
    <name evidence="2" type="ORF">RsY01_946</name>
</gene>
<name>A0A224X3P9_9LACT</name>
<dbReference type="Pfam" id="PF01764">
    <property type="entry name" value="Lipase_3"/>
    <property type="match status" value="1"/>
</dbReference>
<dbReference type="EMBL" id="BEDT01000002">
    <property type="protein sequence ID" value="GAX47346.1"/>
    <property type="molecule type" value="Genomic_DNA"/>
</dbReference>
<sequence>MSLNLELSSWGSPTQADYLFKSNNAKALLAKLEFKDFEANDDFKFKPTKDSIGAVLANKKLKVGKEDYTLLALAIRGGGYESEWGSNLTLGTSGQHQGFDTASQDILTFLDSYIIKHKIQGKIKLWLTGYSRAAATANLVAGSLNNGRTMPQVTLNPTDMYAFCFEPPAGTLESFEAKNDKHHNIVNIVNLNDIVTKVAPNSENFEFVRYGEDTTLPTKEDVGDTQYNLLRDRMLRELEQIESLNDYLLDEFKWKKISLIDKSMIVNDNSKDDILNDYLKTFINTFTAEELMNRDYYVRHHQEDLREIMAAVLGDAANKKIVYGREAFKILLDLKKISPQNLILKRPLLQKFGQLIGLDDLTELNSSALELLLDFMIKHPNLTVTLFENLQIIGNAHQPEICLAWLRSQDKNYTTPLPLLQHTRDNKQVEKNYYKTNVVVDGEEYGNILGGGVTAENEKAELYAIPSENGGFDGWMRDNELISTDLACDYTVTGEATLVAKISARGDDNAEK</sequence>
<proteinExistence type="predicted"/>
<keyword evidence="3" id="KW-1185">Reference proteome</keyword>